<dbReference type="PROSITE" id="PS51186">
    <property type="entry name" value="GNAT"/>
    <property type="match status" value="1"/>
</dbReference>
<sequence length="159" mass="18146">MKYRTSLKKSDIPSMKEILVSSGFFYETEVEIALELALENLQKGAERSGYYFILAEELEKPLGFACFGPVPGTQSSYDLYWIAVHKSERGKGIGTILMNKTRETIKKQGGQNIWIETSSRPLYAPTRQFYRNYGCKQVAEINEFYGEKDNKIIFGIKSS</sequence>
<dbReference type="Gene3D" id="3.40.630.30">
    <property type="match status" value="1"/>
</dbReference>
<feature type="domain" description="N-acetyltransferase" evidence="1">
    <location>
        <begin position="1"/>
        <end position="153"/>
    </location>
</feature>
<dbReference type="CDD" id="cd04301">
    <property type="entry name" value="NAT_SF"/>
    <property type="match status" value="1"/>
</dbReference>
<dbReference type="GO" id="GO:0016747">
    <property type="term" value="F:acyltransferase activity, transferring groups other than amino-acyl groups"/>
    <property type="evidence" value="ECO:0007669"/>
    <property type="project" value="InterPro"/>
</dbReference>
<dbReference type="KEGG" id="ock:EXM22_10170"/>
<dbReference type="EMBL" id="CP036150">
    <property type="protein sequence ID" value="QEN08336.1"/>
    <property type="molecule type" value="Genomic_DNA"/>
</dbReference>
<keyword evidence="3" id="KW-1185">Reference proteome</keyword>
<dbReference type="OrthoDB" id="9789603at2"/>
<dbReference type="RefSeq" id="WP_149486416.1">
    <property type="nucleotide sequence ID" value="NZ_CP036150.1"/>
</dbReference>
<accession>A0A5C1QP47</accession>
<evidence type="ECO:0000313" key="3">
    <source>
        <dbReference type="Proteomes" id="UP000324209"/>
    </source>
</evidence>
<evidence type="ECO:0000313" key="2">
    <source>
        <dbReference type="EMBL" id="QEN08336.1"/>
    </source>
</evidence>
<dbReference type="AlphaFoldDB" id="A0A5C1QP47"/>
<dbReference type="InterPro" id="IPR016181">
    <property type="entry name" value="Acyl_CoA_acyltransferase"/>
</dbReference>
<name>A0A5C1QP47_9SPIO</name>
<keyword evidence="2" id="KW-0808">Transferase</keyword>
<dbReference type="Pfam" id="PF00583">
    <property type="entry name" value="Acetyltransf_1"/>
    <property type="match status" value="1"/>
</dbReference>
<gene>
    <name evidence="2" type="ORF">EXM22_10170</name>
</gene>
<protein>
    <submittedName>
        <fullName evidence="2">GNAT family N-acetyltransferase</fullName>
    </submittedName>
</protein>
<evidence type="ECO:0000259" key="1">
    <source>
        <dbReference type="PROSITE" id="PS51186"/>
    </source>
</evidence>
<dbReference type="SUPFAM" id="SSF55729">
    <property type="entry name" value="Acyl-CoA N-acyltransferases (Nat)"/>
    <property type="match status" value="1"/>
</dbReference>
<organism evidence="2 3">
    <name type="scientific">Oceanispirochaeta crateris</name>
    <dbReference type="NCBI Taxonomy" id="2518645"/>
    <lineage>
        <taxon>Bacteria</taxon>
        <taxon>Pseudomonadati</taxon>
        <taxon>Spirochaetota</taxon>
        <taxon>Spirochaetia</taxon>
        <taxon>Spirochaetales</taxon>
        <taxon>Spirochaetaceae</taxon>
        <taxon>Oceanispirochaeta</taxon>
    </lineage>
</organism>
<dbReference type="Proteomes" id="UP000324209">
    <property type="component" value="Chromosome"/>
</dbReference>
<dbReference type="InterPro" id="IPR000182">
    <property type="entry name" value="GNAT_dom"/>
</dbReference>
<proteinExistence type="predicted"/>
<reference evidence="2 3" key="1">
    <citation type="submission" date="2019-02" db="EMBL/GenBank/DDBJ databases">
        <title>Complete Genome Sequence and Methylome Analysis of free living Spirochaetas.</title>
        <authorList>
            <person name="Fomenkov A."/>
            <person name="Dubinina G."/>
            <person name="Leshcheva N."/>
            <person name="Mikheeva N."/>
            <person name="Grabovich M."/>
            <person name="Vincze T."/>
            <person name="Roberts R.J."/>
        </authorList>
    </citation>
    <scope>NUCLEOTIDE SEQUENCE [LARGE SCALE GENOMIC DNA]</scope>
    <source>
        <strain evidence="2 3">K2</strain>
    </source>
</reference>